<dbReference type="GO" id="GO:0005886">
    <property type="term" value="C:plasma membrane"/>
    <property type="evidence" value="ECO:0007669"/>
    <property type="project" value="UniProtKB-SubCell"/>
</dbReference>
<dbReference type="AlphaFoldDB" id="A0A2W5NIU5"/>
<dbReference type="PANTHER" id="PTHR32243">
    <property type="entry name" value="MALTOSE TRANSPORT SYSTEM PERMEASE-RELATED"/>
    <property type="match status" value="1"/>
</dbReference>
<comment type="similarity">
    <text evidence="7">Belongs to the binding-protein-dependent transport system permease family.</text>
</comment>
<feature type="transmembrane region" description="Helical" evidence="7">
    <location>
        <begin position="244"/>
        <end position="262"/>
    </location>
</feature>
<dbReference type="InterPro" id="IPR035906">
    <property type="entry name" value="MetI-like_sf"/>
</dbReference>
<dbReference type="CDD" id="cd06261">
    <property type="entry name" value="TM_PBP2"/>
    <property type="match status" value="1"/>
</dbReference>
<evidence type="ECO:0000256" key="6">
    <source>
        <dbReference type="ARBA" id="ARBA00023136"/>
    </source>
</evidence>
<comment type="subcellular location">
    <subcellularLocation>
        <location evidence="1 7">Cell membrane</location>
        <topology evidence="1 7">Multi-pass membrane protein</topology>
    </subcellularLocation>
</comment>
<feature type="transmembrane region" description="Helical" evidence="7">
    <location>
        <begin position="74"/>
        <end position="96"/>
    </location>
</feature>
<feature type="transmembrane region" description="Helical" evidence="7">
    <location>
        <begin position="184"/>
        <end position="209"/>
    </location>
</feature>
<evidence type="ECO:0000259" key="8">
    <source>
        <dbReference type="PROSITE" id="PS50928"/>
    </source>
</evidence>
<dbReference type="EMBL" id="QFPW01000003">
    <property type="protein sequence ID" value="PZQ50735.1"/>
    <property type="molecule type" value="Genomic_DNA"/>
</dbReference>
<feature type="transmembrane region" description="Helical" evidence="7">
    <location>
        <begin position="108"/>
        <end position="128"/>
    </location>
</feature>
<keyword evidence="2 7" id="KW-0813">Transport</keyword>
<evidence type="ECO:0000256" key="4">
    <source>
        <dbReference type="ARBA" id="ARBA00022692"/>
    </source>
</evidence>
<reference evidence="9 10" key="1">
    <citation type="submission" date="2017-08" db="EMBL/GenBank/DDBJ databases">
        <title>Infants hospitalized years apart are colonized by the same room-sourced microbial strains.</title>
        <authorList>
            <person name="Brooks B."/>
            <person name="Olm M.R."/>
            <person name="Firek B.A."/>
            <person name="Baker R."/>
            <person name="Thomas B.C."/>
            <person name="Morowitz M.J."/>
            <person name="Banfield J.F."/>
        </authorList>
    </citation>
    <scope>NUCLEOTIDE SEQUENCE [LARGE SCALE GENOMIC DNA]</scope>
    <source>
        <strain evidence="9">S2_005_002_R2_34</strain>
    </source>
</reference>
<dbReference type="PROSITE" id="PS50928">
    <property type="entry name" value="ABC_TM1"/>
    <property type="match status" value="1"/>
</dbReference>
<evidence type="ECO:0000256" key="5">
    <source>
        <dbReference type="ARBA" id="ARBA00022989"/>
    </source>
</evidence>
<keyword evidence="5 7" id="KW-1133">Transmembrane helix</keyword>
<evidence type="ECO:0000313" key="10">
    <source>
        <dbReference type="Proteomes" id="UP000249185"/>
    </source>
</evidence>
<dbReference type="PANTHER" id="PTHR32243:SF18">
    <property type="entry name" value="INNER MEMBRANE ABC TRANSPORTER PERMEASE PROTEIN YCJP"/>
    <property type="match status" value="1"/>
</dbReference>
<protein>
    <submittedName>
        <fullName evidence="9">Carbohydrate ABC transporter permease</fullName>
    </submittedName>
</protein>
<dbReference type="GO" id="GO:0055085">
    <property type="term" value="P:transmembrane transport"/>
    <property type="evidence" value="ECO:0007669"/>
    <property type="project" value="InterPro"/>
</dbReference>
<dbReference type="Gene3D" id="1.10.3720.10">
    <property type="entry name" value="MetI-like"/>
    <property type="match status" value="1"/>
</dbReference>
<dbReference type="Proteomes" id="UP000249185">
    <property type="component" value="Unassembled WGS sequence"/>
</dbReference>
<proteinExistence type="inferred from homology"/>
<dbReference type="SUPFAM" id="SSF161098">
    <property type="entry name" value="MetI-like"/>
    <property type="match status" value="1"/>
</dbReference>
<comment type="caution">
    <text evidence="9">The sequence shown here is derived from an EMBL/GenBank/DDBJ whole genome shotgun (WGS) entry which is preliminary data.</text>
</comment>
<dbReference type="InterPro" id="IPR000515">
    <property type="entry name" value="MetI-like"/>
</dbReference>
<organism evidence="9 10">
    <name type="scientific">Rhodovulum sulfidophilum</name>
    <name type="common">Rhodobacter sulfidophilus</name>
    <dbReference type="NCBI Taxonomy" id="35806"/>
    <lineage>
        <taxon>Bacteria</taxon>
        <taxon>Pseudomonadati</taxon>
        <taxon>Pseudomonadota</taxon>
        <taxon>Alphaproteobacteria</taxon>
        <taxon>Rhodobacterales</taxon>
        <taxon>Paracoccaceae</taxon>
        <taxon>Rhodovulum</taxon>
    </lineage>
</organism>
<gene>
    <name evidence="9" type="ORF">DI556_06355</name>
</gene>
<feature type="transmembrane region" description="Helical" evidence="7">
    <location>
        <begin position="140"/>
        <end position="163"/>
    </location>
</feature>
<keyword evidence="6 7" id="KW-0472">Membrane</keyword>
<sequence>MIPLRGRELVIGYAFLAAGILAIVVPFLFILATSFKYEIAIMQGRFLFEPTWLNYANVLFGRRSNFIGNIGNSLIVATVSTILVLVIGTLAAYSLSRMKWARWISATFLGWTVIFNTVPILTVVGPWYLMFQQIGLYNTLTALVLTHVAINLPMTVWLMMTFFRDIPVELEEAARVDGAGRAQAFRRVILPLAVPGLIAAGVLAFVFSWNEFTIALNLTSRTTATVPVGIANFAEQFEVQNGNMAAASVLSTIPALILMIFGQRFVVQGLTMGAVK</sequence>
<keyword evidence="3" id="KW-1003">Cell membrane</keyword>
<feature type="transmembrane region" description="Helical" evidence="7">
    <location>
        <begin position="12"/>
        <end position="32"/>
    </location>
</feature>
<name>A0A2W5NIU5_RHOSU</name>
<evidence type="ECO:0000256" key="3">
    <source>
        <dbReference type="ARBA" id="ARBA00022475"/>
    </source>
</evidence>
<dbReference type="Pfam" id="PF00528">
    <property type="entry name" value="BPD_transp_1"/>
    <property type="match status" value="1"/>
</dbReference>
<accession>A0A2W5NIU5</accession>
<dbReference type="InterPro" id="IPR050901">
    <property type="entry name" value="BP-dep_ABC_trans_perm"/>
</dbReference>
<evidence type="ECO:0000256" key="1">
    <source>
        <dbReference type="ARBA" id="ARBA00004651"/>
    </source>
</evidence>
<feature type="domain" description="ABC transmembrane type-1" evidence="8">
    <location>
        <begin position="70"/>
        <end position="262"/>
    </location>
</feature>
<evidence type="ECO:0000256" key="7">
    <source>
        <dbReference type="RuleBase" id="RU363032"/>
    </source>
</evidence>
<keyword evidence="4 7" id="KW-0812">Transmembrane</keyword>
<evidence type="ECO:0000313" key="9">
    <source>
        <dbReference type="EMBL" id="PZQ50735.1"/>
    </source>
</evidence>
<evidence type="ECO:0000256" key="2">
    <source>
        <dbReference type="ARBA" id="ARBA00022448"/>
    </source>
</evidence>